<evidence type="ECO:0000313" key="3">
    <source>
        <dbReference type="Proteomes" id="UP000005446"/>
    </source>
</evidence>
<dbReference type="HOGENOM" id="CLU_2184233_0_0_1"/>
<comment type="caution">
    <text evidence="2">The sequence shown here is derived from an EMBL/GenBank/DDBJ whole genome shotgun (WGS) entry which is preliminary data.</text>
</comment>
<dbReference type="OrthoDB" id="10263353at2759"/>
<dbReference type="InParanoid" id="H0ENT0"/>
<protein>
    <submittedName>
        <fullName evidence="2">Uncharacterized protein</fullName>
    </submittedName>
</protein>
<dbReference type="Proteomes" id="UP000005446">
    <property type="component" value="Unassembled WGS sequence"/>
</dbReference>
<name>H0ENT0_GLAL7</name>
<feature type="compositionally biased region" description="Polar residues" evidence="1">
    <location>
        <begin position="29"/>
        <end position="49"/>
    </location>
</feature>
<dbReference type="EMBL" id="AGUE01000106">
    <property type="protein sequence ID" value="EHK99798.1"/>
    <property type="molecule type" value="Genomic_DNA"/>
</dbReference>
<accession>H0ENT0</accession>
<keyword evidence="3" id="KW-1185">Reference proteome</keyword>
<feature type="region of interest" description="Disordered" evidence="1">
    <location>
        <begin position="26"/>
        <end position="49"/>
    </location>
</feature>
<reference evidence="2 3" key="1">
    <citation type="journal article" date="2012" name="Eukaryot. Cell">
        <title>Genome sequence of the fungus Glarea lozoyensis: the first genome sequence of a species from the Helotiaceae family.</title>
        <authorList>
            <person name="Youssar L."/>
            <person name="Gruening B.A."/>
            <person name="Erxleben A."/>
            <person name="Guenther S."/>
            <person name="Huettel W."/>
        </authorList>
    </citation>
    <scope>NUCLEOTIDE SEQUENCE [LARGE SCALE GENOMIC DNA]</scope>
    <source>
        <strain evidence="3">ATCC 74030 / MF5533</strain>
    </source>
</reference>
<evidence type="ECO:0000313" key="2">
    <source>
        <dbReference type="EMBL" id="EHK99798.1"/>
    </source>
</evidence>
<organism evidence="2 3">
    <name type="scientific">Glarea lozoyensis (strain ATCC 74030 / MF5533)</name>
    <dbReference type="NCBI Taxonomy" id="1104152"/>
    <lineage>
        <taxon>Eukaryota</taxon>
        <taxon>Fungi</taxon>
        <taxon>Dikarya</taxon>
        <taxon>Ascomycota</taxon>
        <taxon>Pezizomycotina</taxon>
        <taxon>Leotiomycetes</taxon>
        <taxon>Helotiales</taxon>
        <taxon>Helotiaceae</taxon>
        <taxon>Glarea</taxon>
    </lineage>
</organism>
<gene>
    <name evidence="2" type="ORF">M7I_4293</name>
</gene>
<sequence>MAEISTPSRKRKEMSDDHIEPAVKRLKLQESNGNAANGTTESLELQPPTTTTEVAEIDEEDEFDAPARVIRQEAPPEGFDDLYLDTINRGYVGNTTKVAVQNLTPIFTL</sequence>
<proteinExistence type="predicted"/>
<dbReference type="AlphaFoldDB" id="H0ENT0"/>
<evidence type="ECO:0000256" key="1">
    <source>
        <dbReference type="SAM" id="MobiDB-lite"/>
    </source>
</evidence>